<dbReference type="PANTHER" id="PTHR40314">
    <property type="entry name" value="PROTEIN CBG09102-RELATED"/>
    <property type="match status" value="1"/>
</dbReference>
<dbReference type="Proteomes" id="UP000270094">
    <property type="component" value="Unassembled WGS sequence"/>
</dbReference>
<feature type="transmembrane region" description="Helical" evidence="2">
    <location>
        <begin position="59"/>
        <end position="85"/>
    </location>
</feature>
<dbReference type="EMBL" id="UYYB01006344">
    <property type="protein sequence ID" value="VDM67732.1"/>
    <property type="molecule type" value="Genomic_DNA"/>
</dbReference>
<accession>A0A3P7KJL4</accession>
<feature type="compositionally biased region" description="Low complexity" evidence="1">
    <location>
        <begin position="137"/>
        <end position="149"/>
    </location>
</feature>
<keyword evidence="2" id="KW-0812">Transmembrane</keyword>
<gene>
    <name evidence="3" type="ORF">SVUK_LOCUS2730</name>
</gene>
<feature type="region of interest" description="Disordered" evidence="1">
    <location>
        <begin position="1"/>
        <end position="31"/>
    </location>
</feature>
<dbReference type="PANTHER" id="PTHR40314:SF1">
    <property type="entry name" value="ENDO_EXONUCLEASE_PHOSPHATASE DOMAIN-CONTAINING PROTEIN"/>
    <property type="match status" value="1"/>
</dbReference>
<organism evidence="3 4">
    <name type="scientific">Strongylus vulgaris</name>
    <name type="common">Blood worm</name>
    <dbReference type="NCBI Taxonomy" id="40348"/>
    <lineage>
        <taxon>Eukaryota</taxon>
        <taxon>Metazoa</taxon>
        <taxon>Ecdysozoa</taxon>
        <taxon>Nematoda</taxon>
        <taxon>Chromadorea</taxon>
        <taxon>Rhabditida</taxon>
        <taxon>Rhabditina</taxon>
        <taxon>Rhabditomorpha</taxon>
        <taxon>Strongyloidea</taxon>
        <taxon>Strongylidae</taxon>
        <taxon>Strongylus</taxon>
    </lineage>
</organism>
<name>A0A3P7KJL4_STRVU</name>
<protein>
    <submittedName>
        <fullName evidence="3">Uncharacterized protein</fullName>
    </submittedName>
</protein>
<feature type="compositionally biased region" description="Gly residues" evidence="1">
    <location>
        <begin position="150"/>
        <end position="211"/>
    </location>
</feature>
<evidence type="ECO:0000313" key="3">
    <source>
        <dbReference type="EMBL" id="VDM67732.1"/>
    </source>
</evidence>
<evidence type="ECO:0000313" key="4">
    <source>
        <dbReference type="Proteomes" id="UP000270094"/>
    </source>
</evidence>
<evidence type="ECO:0000256" key="2">
    <source>
        <dbReference type="SAM" id="Phobius"/>
    </source>
</evidence>
<keyword evidence="2" id="KW-1133">Transmembrane helix</keyword>
<evidence type="ECO:0000256" key="1">
    <source>
        <dbReference type="SAM" id="MobiDB-lite"/>
    </source>
</evidence>
<proteinExistence type="predicted"/>
<feature type="region of interest" description="Disordered" evidence="1">
    <location>
        <begin position="134"/>
        <end position="224"/>
    </location>
</feature>
<sequence length="224" mass="22439">MTSEYMSKRPTQIGFDFDGERESPAPNVSATAKSTTTPVRRILEKDLGGEKPKKARKGWLIWAIFYGFFLGSFISIVTFGLLLYFSRRTFYQDWYRGMYKRYGVDASGVTGGVTGSAFGATTTGATVGGYTTGGTTMGTTGATETSTTGGTTGGTTEGGTSGTTGGETTGTTGGDTSGISGTTGGTTGGEGETSGTTGGETGGTTGGGETGGTTSTTGASSVAI</sequence>
<feature type="compositionally biased region" description="Low complexity" evidence="1">
    <location>
        <begin position="212"/>
        <end position="224"/>
    </location>
</feature>
<dbReference type="AlphaFoldDB" id="A0A3P7KJL4"/>
<keyword evidence="2" id="KW-0472">Membrane</keyword>
<keyword evidence="4" id="KW-1185">Reference proteome</keyword>
<dbReference type="OrthoDB" id="5871687at2759"/>
<reference evidence="3 4" key="1">
    <citation type="submission" date="2018-11" db="EMBL/GenBank/DDBJ databases">
        <authorList>
            <consortium name="Pathogen Informatics"/>
        </authorList>
    </citation>
    <scope>NUCLEOTIDE SEQUENCE [LARGE SCALE GENOMIC DNA]</scope>
</reference>
<dbReference type="InterPro" id="IPR055273">
    <property type="entry name" value="CBG09102/CBG15751-like_dom"/>
</dbReference>